<proteinExistence type="predicted"/>
<feature type="region of interest" description="Disordered" evidence="1">
    <location>
        <begin position="1"/>
        <end position="66"/>
    </location>
</feature>
<dbReference type="AlphaFoldDB" id="A0A939GNJ3"/>
<accession>A0A939GNJ3</accession>
<keyword evidence="3" id="KW-1185">Reference proteome</keyword>
<feature type="compositionally biased region" description="Basic and acidic residues" evidence="1">
    <location>
        <begin position="55"/>
        <end position="66"/>
    </location>
</feature>
<gene>
    <name evidence="2" type="ORF">J2I47_24460</name>
</gene>
<dbReference type="EMBL" id="JAFMYV010000016">
    <property type="protein sequence ID" value="MBO0939722.1"/>
    <property type="molecule type" value="Genomic_DNA"/>
</dbReference>
<dbReference type="RefSeq" id="WP_207367249.1">
    <property type="nucleotide sequence ID" value="NZ_JAFMYV010000016.1"/>
</dbReference>
<protein>
    <submittedName>
        <fullName evidence="2">Uncharacterized protein</fullName>
    </submittedName>
</protein>
<sequence length="66" mass="7530">MIERPESEQSPSDKDPKPGTFLKEVDEDTDVDADEINDKSNGMEETDYLGKSNLRNRDIESEEDKP</sequence>
<feature type="compositionally biased region" description="Acidic residues" evidence="1">
    <location>
        <begin position="25"/>
        <end position="35"/>
    </location>
</feature>
<evidence type="ECO:0000313" key="3">
    <source>
        <dbReference type="Proteomes" id="UP000664034"/>
    </source>
</evidence>
<organism evidence="2 3">
    <name type="scientific">Fibrella rubiginis</name>
    <dbReference type="NCBI Taxonomy" id="2817060"/>
    <lineage>
        <taxon>Bacteria</taxon>
        <taxon>Pseudomonadati</taxon>
        <taxon>Bacteroidota</taxon>
        <taxon>Cytophagia</taxon>
        <taxon>Cytophagales</taxon>
        <taxon>Spirosomataceae</taxon>
        <taxon>Fibrella</taxon>
    </lineage>
</organism>
<comment type="caution">
    <text evidence="2">The sequence shown here is derived from an EMBL/GenBank/DDBJ whole genome shotgun (WGS) entry which is preliminary data.</text>
</comment>
<dbReference type="Proteomes" id="UP000664034">
    <property type="component" value="Unassembled WGS sequence"/>
</dbReference>
<reference evidence="2" key="1">
    <citation type="submission" date="2021-03" db="EMBL/GenBank/DDBJ databases">
        <title>Fibrella sp. HMF5335 genome sequencing and assembly.</title>
        <authorList>
            <person name="Kang H."/>
            <person name="Kim H."/>
            <person name="Bae S."/>
            <person name="Joh K."/>
        </authorList>
    </citation>
    <scope>NUCLEOTIDE SEQUENCE</scope>
    <source>
        <strain evidence="2">HMF5335</strain>
    </source>
</reference>
<evidence type="ECO:0000313" key="2">
    <source>
        <dbReference type="EMBL" id="MBO0939722.1"/>
    </source>
</evidence>
<name>A0A939GNJ3_9BACT</name>
<evidence type="ECO:0000256" key="1">
    <source>
        <dbReference type="SAM" id="MobiDB-lite"/>
    </source>
</evidence>
<feature type="compositionally biased region" description="Basic and acidic residues" evidence="1">
    <location>
        <begin position="1"/>
        <end position="17"/>
    </location>
</feature>